<name>A0A6J7KPW6_9ZZZZ</name>
<protein>
    <submittedName>
        <fullName evidence="2">Unannotated protein</fullName>
    </submittedName>
</protein>
<proteinExistence type="predicted"/>
<sequence>MSAGAGPPTPADSTRDARSAPALAFLGAASITLWIVATLVAVGFGWLLRIPFGPWALVIGALIQVAYIVWIARRTGTSARLATIAVLGVWALAAVMTIAIAQFPDTTTDGRHYQGESVRAIASGWNPIWDPPIPDRPQTPNTYTNSYAKGVWAPEAIVLRLTNDIEATKVVPLLIAIGALLAAFAAFSKIGVPMIPSTLIAVGLAANPIATSQVTSHMVDGAIGSAMLLTIALTILALADTRLRLIILPALAASIVLLVNIKLTAPPLSAIVVGAACLTAVLLRVRGSRLVLAVASIAATFGVVFVGANPYLTNTLRHGNPFYPAIGGHRDLLGNYIVGAMVGRPSPVRALISISSQSGRTPLPKVPFSISMKEISIFKVGQPAFGGLGPLFSGALVMTLIAAIIFIVTRRRVHTRPAMAWVTFAAACGTVISVLVNPASFVARFAPELWLVVGLVAAVCFIPGEQRSLRMIGAVCCAILLVNAALVAAPSLAGQYLKGKTQQTSLRNLAESGPWTAEFTTWPIADIHMLRENGVSFVRVTEVQCDSPMVFTVDGRLLQPSTGRGSGVLLCPAKPHDR</sequence>
<dbReference type="AlphaFoldDB" id="A0A6J7KPW6"/>
<feature type="transmembrane region" description="Helical" evidence="1">
    <location>
        <begin position="445"/>
        <end position="464"/>
    </location>
</feature>
<feature type="transmembrane region" description="Helical" evidence="1">
    <location>
        <begin position="221"/>
        <end position="238"/>
    </location>
</feature>
<gene>
    <name evidence="2" type="ORF">UFOPK3789_01105</name>
</gene>
<reference evidence="2" key="1">
    <citation type="submission" date="2020-05" db="EMBL/GenBank/DDBJ databases">
        <authorList>
            <person name="Chiriac C."/>
            <person name="Salcher M."/>
            <person name="Ghai R."/>
            <person name="Kavagutti S V."/>
        </authorList>
    </citation>
    <scope>NUCLEOTIDE SEQUENCE</scope>
</reference>
<keyword evidence="1" id="KW-1133">Transmembrane helix</keyword>
<dbReference type="EMBL" id="CAFBNL010000071">
    <property type="protein sequence ID" value="CAB4957950.1"/>
    <property type="molecule type" value="Genomic_DNA"/>
</dbReference>
<feature type="transmembrane region" description="Helical" evidence="1">
    <location>
        <begin position="84"/>
        <end position="103"/>
    </location>
</feature>
<feature type="transmembrane region" description="Helical" evidence="1">
    <location>
        <begin position="290"/>
        <end position="312"/>
    </location>
</feature>
<keyword evidence="1" id="KW-0472">Membrane</keyword>
<feature type="transmembrane region" description="Helical" evidence="1">
    <location>
        <begin position="420"/>
        <end position="439"/>
    </location>
</feature>
<feature type="transmembrane region" description="Helical" evidence="1">
    <location>
        <begin position="245"/>
        <end position="261"/>
    </location>
</feature>
<accession>A0A6J7KPW6</accession>
<feature type="transmembrane region" description="Helical" evidence="1">
    <location>
        <begin position="267"/>
        <end position="283"/>
    </location>
</feature>
<feature type="transmembrane region" description="Helical" evidence="1">
    <location>
        <begin position="388"/>
        <end position="408"/>
    </location>
</feature>
<feature type="transmembrane region" description="Helical" evidence="1">
    <location>
        <begin position="23"/>
        <end position="46"/>
    </location>
</feature>
<keyword evidence="1" id="KW-0812">Transmembrane</keyword>
<feature type="transmembrane region" description="Helical" evidence="1">
    <location>
        <begin position="471"/>
        <end position="493"/>
    </location>
</feature>
<feature type="transmembrane region" description="Helical" evidence="1">
    <location>
        <begin position="52"/>
        <end position="72"/>
    </location>
</feature>
<organism evidence="2">
    <name type="scientific">freshwater metagenome</name>
    <dbReference type="NCBI Taxonomy" id="449393"/>
    <lineage>
        <taxon>unclassified sequences</taxon>
        <taxon>metagenomes</taxon>
        <taxon>ecological metagenomes</taxon>
    </lineage>
</organism>
<evidence type="ECO:0000313" key="2">
    <source>
        <dbReference type="EMBL" id="CAB4957950.1"/>
    </source>
</evidence>
<feature type="transmembrane region" description="Helical" evidence="1">
    <location>
        <begin position="170"/>
        <end position="187"/>
    </location>
</feature>
<evidence type="ECO:0000256" key="1">
    <source>
        <dbReference type="SAM" id="Phobius"/>
    </source>
</evidence>